<dbReference type="Gene3D" id="1.20.1560.10">
    <property type="entry name" value="ABC transporter type 1, transmembrane domain"/>
    <property type="match status" value="2"/>
</dbReference>
<feature type="transmembrane region" description="Helical" evidence="10">
    <location>
        <begin position="159"/>
        <end position="176"/>
    </location>
</feature>
<evidence type="ECO:0000259" key="11">
    <source>
        <dbReference type="PROSITE" id="PS50893"/>
    </source>
</evidence>
<keyword evidence="8 10" id="KW-1133">Transmembrane helix</keyword>
<keyword evidence="6" id="KW-0547">Nucleotide-binding</keyword>
<reference evidence="13" key="1">
    <citation type="submission" date="2021-02" db="EMBL/GenBank/DDBJ databases">
        <authorList>
            <person name="Dougan E. K."/>
            <person name="Rhodes N."/>
            <person name="Thang M."/>
            <person name="Chan C."/>
        </authorList>
    </citation>
    <scope>NUCLEOTIDE SEQUENCE</scope>
</reference>
<dbReference type="InterPro" id="IPR011527">
    <property type="entry name" value="ABC1_TM_dom"/>
</dbReference>
<evidence type="ECO:0000256" key="10">
    <source>
        <dbReference type="SAM" id="Phobius"/>
    </source>
</evidence>
<dbReference type="FunFam" id="1.20.1560.10:FF:000013">
    <property type="entry name" value="ABC transporter C family member 2"/>
    <property type="match status" value="1"/>
</dbReference>
<protein>
    <submittedName>
        <fullName evidence="13">Abcc1 protein</fullName>
    </submittedName>
</protein>
<dbReference type="InterPro" id="IPR003439">
    <property type="entry name" value="ABC_transporter-like_ATP-bd"/>
</dbReference>
<dbReference type="GO" id="GO:0016887">
    <property type="term" value="F:ATP hydrolysis activity"/>
    <property type="evidence" value="ECO:0007669"/>
    <property type="project" value="InterPro"/>
</dbReference>
<feature type="domain" description="ABC transporter" evidence="11">
    <location>
        <begin position="972"/>
        <end position="1205"/>
    </location>
</feature>
<evidence type="ECO:0000256" key="1">
    <source>
        <dbReference type="ARBA" id="ARBA00004141"/>
    </source>
</evidence>
<evidence type="ECO:0000256" key="5">
    <source>
        <dbReference type="ARBA" id="ARBA00022737"/>
    </source>
</evidence>
<dbReference type="Pfam" id="PF00664">
    <property type="entry name" value="ABC_membrane"/>
    <property type="match status" value="2"/>
</dbReference>
<gene>
    <name evidence="13" type="primary">Abcc1</name>
    <name evidence="13" type="ORF">SNAT2548_LOCUS30671</name>
</gene>
<dbReference type="SUPFAM" id="SSF52540">
    <property type="entry name" value="P-loop containing nucleoside triphosphate hydrolases"/>
    <property type="match status" value="2"/>
</dbReference>
<proteinExistence type="inferred from homology"/>
<feature type="transmembrane region" description="Helical" evidence="10">
    <location>
        <begin position="702"/>
        <end position="723"/>
    </location>
</feature>
<feature type="domain" description="ABC transmembrane type-1" evidence="12">
    <location>
        <begin position="46"/>
        <end position="323"/>
    </location>
</feature>
<feature type="transmembrane region" description="Helical" evidence="10">
    <location>
        <begin position="182"/>
        <end position="200"/>
    </location>
</feature>
<evidence type="ECO:0000256" key="3">
    <source>
        <dbReference type="ARBA" id="ARBA00022448"/>
    </source>
</evidence>
<keyword evidence="7" id="KW-0067">ATP-binding</keyword>
<dbReference type="FunFam" id="3.40.50.300:FF:000838">
    <property type="entry name" value="ABC multidrug transporter (Eurofung)"/>
    <property type="match status" value="1"/>
</dbReference>
<keyword evidence="14" id="KW-1185">Reference proteome</keyword>
<evidence type="ECO:0000256" key="6">
    <source>
        <dbReference type="ARBA" id="ARBA00022741"/>
    </source>
</evidence>
<evidence type="ECO:0000256" key="4">
    <source>
        <dbReference type="ARBA" id="ARBA00022692"/>
    </source>
</evidence>
<dbReference type="PANTHER" id="PTHR24223:SF456">
    <property type="entry name" value="MULTIDRUG RESISTANCE-ASSOCIATED PROTEIN LETHAL(2)03659"/>
    <property type="match status" value="1"/>
</dbReference>
<dbReference type="InterPro" id="IPR027417">
    <property type="entry name" value="P-loop_NTPase"/>
</dbReference>
<dbReference type="InterPro" id="IPR050173">
    <property type="entry name" value="ABC_transporter_C-like"/>
</dbReference>
<organism evidence="13 14">
    <name type="scientific">Symbiodinium natans</name>
    <dbReference type="NCBI Taxonomy" id="878477"/>
    <lineage>
        <taxon>Eukaryota</taxon>
        <taxon>Sar</taxon>
        <taxon>Alveolata</taxon>
        <taxon>Dinophyceae</taxon>
        <taxon>Suessiales</taxon>
        <taxon>Symbiodiniaceae</taxon>
        <taxon>Symbiodinium</taxon>
    </lineage>
</organism>
<dbReference type="Pfam" id="PF00005">
    <property type="entry name" value="ABC_tran"/>
    <property type="match status" value="2"/>
</dbReference>
<evidence type="ECO:0000313" key="14">
    <source>
        <dbReference type="Proteomes" id="UP000604046"/>
    </source>
</evidence>
<feature type="transmembrane region" description="Helical" evidence="10">
    <location>
        <begin position="297"/>
        <end position="322"/>
    </location>
</feature>
<comment type="caution">
    <text evidence="13">The sequence shown here is derived from an EMBL/GenBank/DDBJ whole genome shotgun (WGS) entry which is preliminary data.</text>
</comment>
<evidence type="ECO:0000256" key="2">
    <source>
        <dbReference type="ARBA" id="ARBA00009726"/>
    </source>
</evidence>
<comment type="similarity">
    <text evidence="2">Belongs to the ABC transporter superfamily. ABCC family. Conjugate transporter (TC 3.A.1.208) subfamily.</text>
</comment>
<dbReference type="Gene3D" id="3.40.50.300">
    <property type="entry name" value="P-loop containing nucleotide triphosphate hydrolases"/>
    <property type="match status" value="2"/>
</dbReference>
<evidence type="ECO:0000256" key="8">
    <source>
        <dbReference type="ARBA" id="ARBA00022989"/>
    </source>
</evidence>
<feature type="transmembrane region" description="Helical" evidence="10">
    <location>
        <begin position="78"/>
        <end position="95"/>
    </location>
</feature>
<dbReference type="InterPro" id="IPR017871">
    <property type="entry name" value="ABC_transporter-like_CS"/>
</dbReference>
<keyword evidence="3" id="KW-0813">Transport</keyword>
<evidence type="ECO:0000256" key="9">
    <source>
        <dbReference type="ARBA" id="ARBA00023136"/>
    </source>
</evidence>
<keyword evidence="5" id="KW-0677">Repeat</keyword>
<name>A0A812U122_9DINO</name>
<keyword evidence="9 10" id="KW-0472">Membrane</keyword>
<dbReference type="InterPro" id="IPR036640">
    <property type="entry name" value="ABC1_TM_sf"/>
</dbReference>
<evidence type="ECO:0000256" key="7">
    <source>
        <dbReference type="ARBA" id="ARBA00022840"/>
    </source>
</evidence>
<dbReference type="GO" id="GO:0016020">
    <property type="term" value="C:membrane"/>
    <property type="evidence" value="ECO:0007669"/>
    <property type="project" value="UniProtKB-SubCell"/>
</dbReference>
<feature type="domain" description="ABC transporter" evidence="11">
    <location>
        <begin position="372"/>
        <end position="599"/>
    </location>
</feature>
<dbReference type="EMBL" id="CAJNDS010002618">
    <property type="protein sequence ID" value="CAE7546569.1"/>
    <property type="molecule type" value="Genomic_DNA"/>
</dbReference>
<dbReference type="GO" id="GO:0005524">
    <property type="term" value="F:ATP binding"/>
    <property type="evidence" value="ECO:0007669"/>
    <property type="project" value="UniProtKB-KW"/>
</dbReference>
<evidence type="ECO:0000259" key="12">
    <source>
        <dbReference type="PROSITE" id="PS50929"/>
    </source>
</evidence>
<sequence length="1221" mass="133184">MYEIPECLRAGALDPCWYAQLKKMKVEGPRISVLWLLMRTFGWRYVFILVTFSVWLASLSLLPFLTESLFEWLAEGDSVLGGLGWSAILVCSYLVNCNAACQWYQQTTFLGCELRASAAMLVFRRALQLQVQDADKDVALNLMQVDAERLYIFAQLNHLLYVALVVLLTTSAYLIALEGPAVAAMAMSVVIATLVLQSLVSRRASPARRRMQQCSDERISLLAEVLDAVRVLKMYGWAHHLQGRIEEIRRRELRAAAFYLGLRAFSSALLYCSPLLSMLAVLTMMHLQDKELSAERVFLIFTTVGLVRAPLGGVAMGFTAVVDGLAAFRRLDAFVSQRSFDLYQEDLRDAEAAKVQTAEAPEAAEAAEVCEAEIEGSFAHGSEKNFELTADLTLRPGELVAVCGRVAAGKSSLLLGLLGELQSLGGRQALPGGVAYLAQSPWIRSGTVREVVVQELPFDEKKYWCAVRAAQLGPDLREWTGGDHHAVGARGTTLSGGQRTRLGLAHVLYRCLVADVRLVLLDDCLAAVDPHVARAICEEALLGILLQEGRSVVMVMNSNFVALRAASRIVNMEHGRASMYTSVQAWIADCSQATKESCLQTLADIKARPPSDAGDNCSAEEGDVLECAEQSRTGVLSTKTLTYYFGSGRHAAGVVFLYFILMSMVAVEGLRIYSDYFMGVWAARDLANTAAESSEDFQTFCLWVLLAVFGAFLRGWLVIHVALKSSENIHHRLLERLMSAPIGLFDTTPRGRILGHFSKDLDAVDALLPQYLLDFLQDMTMLLGIVVVCVWSTPLAALAVVPVLFGFYKIRHFFSRTAREAKRLDGVTRAPLYSAMGDVADGLATLRAHGQQEGLVKQFQALLDRNGKVFFQTYILQPWCILVLDSLGSAIVCIACVFCVLLRDSLPASTSTMAISYALMTRGKLQFCIRLSIEAENQLVAAERLAQFEAVIPEEPAEGTAPPGDWPREGKLTFESVSMRYRADLPQVLKGFDLQVTPGHKVSLVGRTGSGKSSLLGALLRVVNLDAGRICIDGLDIASVPLQTLRSAVSLIPQEPVLWSGSVAENLDPTGCLPEDQLRAALAKIHLDSKLDALGGLAARVERSGGNFSLGQRQLLCIARCIARSSRVVLVDEATSCVDGETDAIIQEALRTQFYNCTMLVVAHRLQTIMDADLVAVLDAGCVVETGHPATLCADPTTRFAQMAARAPAEAGASRGTMLSL</sequence>
<dbReference type="CDD" id="cd03244">
    <property type="entry name" value="ABCC_MRP_domain2"/>
    <property type="match status" value="1"/>
</dbReference>
<dbReference type="SUPFAM" id="SSF90123">
    <property type="entry name" value="ABC transporter transmembrane region"/>
    <property type="match status" value="2"/>
</dbReference>
<evidence type="ECO:0000313" key="13">
    <source>
        <dbReference type="EMBL" id="CAE7546569.1"/>
    </source>
</evidence>
<dbReference type="Proteomes" id="UP000604046">
    <property type="component" value="Unassembled WGS sequence"/>
</dbReference>
<dbReference type="AlphaFoldDB" id="A0A812U122"/>
<dbReference type="SMART" id="SM00382">
    <property type="entry name" value="AAA"/>
    <property type="match status" value="2"/>
</dbReference>
<dbReference type="CDD" id="cd18580">
    <property type="entry name" value="ABC_6TM_ABCC_D2"/>
    <property type="match status" value="1"/>
</dbReference>
<comment type="subcellular location">
    <subcellularLocation>
        <location evidence="1">Membrane</location>
        <topology evidence="1">Multi-pass membrane protein</topology>
    </subcellularLocation>
</comment>
<dbReference type="OrthoDB" id="6500128at2759"/>
<dbReference type="PANTHER" id="PTHR24223">
    <property type="entry name" value="ATP-BINDING CASSETTE SUB-FAMILY C"/>
    <property type="match status" value="1"/>
</dbReference>
<dbReference type="InterPro" id="IPR044726">
    <property type="entry name" value="ABCC_6TM_D2"/>
</dbReference>
<feature type="transmembrane region" description="Helical" evidence="10">
    <location>
        <begin position="45"/>
        <end position="66"/>
    </location>
</feature>
<dbReference type="PROSITE" id="PS50893">
    <property type="entry name" value="ABC_TRANSPORTER_2"/>
    <property type="match status" value="2"/>
</dbReference>
<dbReference type="PROSITE" id="PS00211">
    <property type="entry name" value="ABC_TRANSPORTER_1"/>
    <property type="match status" value="1"/>
</dbReference>
<dbReference type="InterPro" id="IPR003593">
    <property type="entry name" value="AAA+_ATPase"/>
</dbReference>
<feature type="transmembrane region" description="Helical" evidence="10">
    <location>
        <begin position="651"/>
        <end position="673"/>
    </location>
</feature>
<feature type="transmembrane region" description="Helical" evidence="10">
    <location>
        <begin position="782"/>
        <end position="808"/>
    </location>
</feature>
<feature type="domain" description="ABC transmembrane type-1" evidence="12">
    <location>
        <begin position="700"/>
        <end position="937"/>
    </location>
</feature>
<feature type="transmembrane region" description="Helical" evidence="10">
    <location>
        <begin position="257"/>
        <end position="285"/>
    </location>
</feature>
<dbReference type="PROSITE" id="PS50929">
    <property type="entry name" value="ABC_TM1F"/>
    <property type="match status" value="2"/>
</dbReference>
<dbReference type="GO" id="GO:0140359">
    <property type="term" value="F:ABC-type transporter activity"/>
    <property type="evidence" value="ECO:0007669"/>
    <property type="project" value="InterPro"/>
</dbReference>
<accession>A0A812U122</accession>
<keyword evidence="4 10" id="KW-0812">Transmembrane</keyword>